<dbReference type="EMBL" id="JACORU010000001">
    <property type="protein sequence ID" value="MBC5764056.1"/>
    <property type="molecule type" value="Genomic_DNA"/>
</dbReference>
<proteinExistence type="predicted"/>
<evidence type="ECO:0000313" key="3">
    <source>
        <dbReference type="Proteomes" id="UP000596827"/>
    </source>
</evidence>
<sequence length="218" mass="23497">MAEVRQGLAAALALAACNAMAAGGHHAVDDAAILEPAQCELETWVMRTRSGERLLHAGPGCRVGPVELSATLDRERADGAWAGAHSVQVKSVVALTREWTVGASATPFWRPAGERGTGVLLLATWVRGAWTAHFNIGHDFIRGSGGTPRSGASVEYAFDTRWSAVGERYVESRGHYARAGMRWQVTPTWNLDLSHAALLRGSGASSWTFGSTWQFDRR</sequence>
<evidence type="ECO:0008006" key="4">
    <source>
        <dbReference type="Google" id="ProtNLM"/>
    </source>
</evidence>
<feature type="signal peptide" evidence="1">
    <location>
        <begin position="1"/>
        <end position="21"/>
    </location>
</feature>
<evidence type="ECO:0000256" key="1">
    <source>
        <dbReference type="SAM" id="SignalP"/>
    </source>
</evidence>
<name>A0A923M576_9BURK</name>
<evidence type="ECO:0000313" key="2">
    <source>
        <dbReference type="EMBL" id="MBC5764056.1"/>
    </source>
</evidence>
<organism evidence="2 3">
    <name type="scientific">Ramlibacter albus</name>
    <dbReference type="NCBI Taxonomy" id="2079448"/>
    <lineage>
        <taxon>Bacteria</taxon>
        <taxon>Pseudomonadati</taxon>
        <taxon>Pseudomonadota</taxon>
        <taxon>Betaproteobacteria</taxon>
        <taxon>Burkholderiales</taxon>
        <taxon>Comamonadaceae</taxon>
        <taxon>Ramlibacter</taxon>
    </lineage>
</organism>
<keyword evidence="1" id="KW-0732">Signal</keyword>
<dbReference type="AlphaFoldDB" id="A0A923M576"/>
<reference evidence="2" key="1">
    <citation type="submission" date="2020-08" db="EMBL/GenBank/DDBJ databases">
        <title>Ramlibacter sp. GTP1 16S ribosomal RNA gene genome sequencing and assembly.</title>
        <authorList>
            <person name="Kang M."/>
        </authorList>
    </citation>
    <scope>NUCLEOTIDE SEQUENCE</scope>
    <source>
        <strain evidence="2">GTP1</strain>
    </source>
</reference>
<keyword evidence="3" id="KW-1185">Reference proteome</keyword>
<comment type="caution">
    <text evidence="2">The sequence shown here is derived from an EMBL/GenBank/DDBJ whole genome shotgun (WGS) entry which is preliminary data.</text>
</comment>
<feature type="chain" id="PRO_5037571958" description="Transporter" evidence="1">
    <location>
        <begin position="22"/>
        <end position="218"/>
    </location>
</feature>
<protein>
    <recommendedName>
        <fullName evidence="4">Transporter</fullName>
    </recommendedName>
</protein>
<dbReference type="Proteomes" id="UP000596827">
    <property type="component" value="Unassembled WGS sequence"/>
</dbReference>
<dbReference type="PROSITE" id="PS51257">
    <property type="entry name" value="PROKAR_LIPOPROTEIN"/>
    <property type="match status" value="1"/>
</dbReference>
<accession>A0A923M576</accession>
<gene>
    <name evidence="2" type="ORF">H8R02_06310</name>
</gene>
<dbReference type="RefSeq" id="WP_187080459.1">
    <property type="nucleotide sequence ID" value="NZ_JACORU010000001.1"/>
</dbReference>